<protein>
    <submittedName>
        <fullName evidence="1">Uncharacterized protein</fullName>
    </submittedName>
</protein>
<reference evidence="1" key="1">
    <citation type="submission" date="2014-11" db="EMBL/GenBank/DDBJ databases">
        <authorList>
            <person name="Amaro Gonzalez C."/>
        </authorList>
    </citation>
    <scope>NUCLEOTIDE SEQUENCE</scope>
</reference>
<reference evidence="1" key="2">
    <citation type="journal article" date="2015" name="Fish Shellfish Immunol.">
        <title>Early steps in the European eel (Anguilla anguilla)-Vibrio vulnificus interaction in the gills: Role of the RtxA13 toxin.</title>
        <authorList>
            <person name="Callol A."/>
            <person name="Pajuelo D."/>
            <person name="Ebbesson L."/>
            <person name="Teles M."/>
            <person name="MacKenzie S."/>
            <person name="Amaro C."/>
        </authorList>
    </citation>
    <scope>NUCLEOTIDE SEQUENCE</scope>
</reference>
<evidence type="ECO:0000313" key="1">
    <source>
        <dbReference type="EMBL" id="JAH99100.1"/>
    </source>
</evidence>
<organism evidence="1">
    <name type="scientific">Anguilla anguilla</name>
    <name type="common">European freshwater eel</name>
    <name type="synonym">Muraena anguilla</name>
    <dbReference type="NCBI Taxonomy" id="7936"/>
    <lineage>
        <taxon>Eukaryota</taxon>
        <taxon>Metazoa</taxon>
        <taxon>Chordata</taxon>
        <taxon>Craniata</taxon>
        <taxon>Vertebrata</taxon>
        <taxon>Euteleostomi</taxon>
        <taxon>Actinopterygii</taxon>
        <taxon>Neopterygii</taxon>
        <taxon>Teleostei</taxon>
        <taxon>Anguilliformes</taxon>
        <taxon>Anguillidae</taxon>
        <taxon>Anguilla</taxon>
    </lineage>
</organism>
<dbReference type="EMBL" id="GBXM01009477">
    <property type="protein sequence ID" value="JAH99100.1"/>
    <property type="molecule type" value="Transcribed_RNA"/>
</dbReference>
<sequence>MHFFGCSKTETGLDSFLIPHFCNPGIPTDSYPEFHFAYVIVSASGLRAFKERVISFILGALGLY</sequence>
<accession>A0A0E9XB86</accession>
<name>A0A0E9XB86_ANGAN</name>
<proteinExistence type="predicted"/>
<dbReference type="AlphaFoldDB" id="A0A0E9XB86"/>